<sequence length="450" mass="47582">MVRLVALAGASAAVVASANAFTVTITNGCSSDIELVTRLASVYTDASETIAAGASVDKTIEKGYEGHFRNGTNDAATVIEFATKGDLDLAWFDIGIIPPHLNPGYEFCSSLQECKDHSSSGIGFNTPVQVTPKSNTNGDNCREITCLADGCEDAYNFPKDDTKTHSCAFGTDFEVTFCPSGDDSTAQQEQTSSASAAASASQDATQQTSDYTPETTAPATEAPATEAPATDAPVQQAPSDVNGESETTAPEVTQAETPAPEVTEAETPAPEVVQAETPAPEVTDAETSAPEVEQAETPVPEGTPAATKSNTVAEISKNLEDAPDVKIFDKMKFSMLVPEVERHLATAMPQRKSVLLCGIETHVCVLQTCLDLLDKGYDVHVVSDAVSSSTSYNRSMALERMRQSGAFITSVESAIFQLANDASNPEFKSISKLIKEHLKVENGFDTKARI</sequence>
<evidence type="ECO:0000313" key="6">
    <source>
        <dbReference type="Proteomes" id="UP001165121"/>
    </source>
</evidence>
<dbReference type="InterPro" id="IPR036380">
    <property type="entry name" value="Isochorismatase-like_sf"/>
</dbReference>
<dbReference type="PANTHER" id="PTHR31737">
    <property type="entry name" value="PROTEIN TOS1"/>
    <property type="match status" value="1"/>
</dbReference>
<feature type="chain" id="PRO_5040852526" evidence="3">
    <location>
        <begin position="21"/>
        <end position="450"/>
    </location>
</feature>
<dbReference type="InterPro" id="IPR037176">
    <property type="entry name" value="Osmotin/thaumatin-like_sf"/>
</dbReference>
<reference evidence="5" key="1">
    <citation type="submission" date="2023-04" db="EMBL/GenBank/DDBJ databases">
        <title>Phytophthora fragariaefolia NBRC 109709.</title>
        <authorList>
            <person name="Ichikawa N."/>
            <person name="Sato H."/>
            <person name="Tonouchi N."/>
        </authorList>
    </citation>
    <scope>NUCLEOTIDE SEQUENCE</scope>
    <source>
        <strain evidence="5">NBRC 109709</strain>
    </source>
</reference>
<dbReference type="Proteomes" id="UP001165121">
    <property type="component" value="Unassembled WGS sequence"/>
</dbReference>
<feature type="signal peptide" evidence="3">
    <location>
        <begin position="1"/>
        <end position="20"/>
    </location>
</feature>
<name>A0A9W7CY13_9STRA</name>
<keyword evidence="6" id="KW-1185">Reference proteome</keyword>
<proteinExistence type="inferred from homology"/>
<evidence type="ECO:0000259" key="4">
    <source>
        <dbReference type="Pfam" id="PF00857"/>
    </source>
</evidence>
<dbReference type="SUPFAM" id="SSF49870">
    <property type="entry name" value="Osmotin, thaumatin-like protein"/>
    <property type="match status" value="1"/>
</dbReference>
<evidence type="ECO:0000313" key="5">
    <source>
        <dbReference type="EMBL" id="GMF43037.1"/>
    </source>
</evidence>
<dbReference type="PROSITE" id="PS51367">
    <property type="entry name" value="THAUMATIN_2"/>
    <property type="match status" value="1"/>
</dbReference>
<dbReference type="OrthoDB" id="430315at2759"/>
<feature type="compositionally biased region" description="Low complexity" evidence="2">
    <location>
        <begin position="255"/>
        <end position="273"/>
    </location>
</feature>
<evidence type="ECO:0000256" key="3">
    <source>
        <dbReference type="SAM" id="SignalP"/>
    </source>
</evidence>
<dbReference type="Gene3D" id="3.40.50.850">
    <property type="entry name" value="Isochorismatase-like"/>
    <property type="match status" value="1"/>
</dbReference>
<gene>
    <name evidence="5" type="ORF">Pfra01_001436200</name>
</gene>
<dbReference type="Gene3D" id="2.60.110.10">
    <property type="entry name" value="Thaumatin"/>
    <property type="match status" value="1"/>
</dbReference>
<feature type="compositionally biased region" description="Polar residues" evidence="2">
    <location>
        <begin position="236"/>
        <end position="251"/>
    </location>
</feature>
<feature type="region of interest" description="Disordered" evidence="2">
    <location>
        <begin position="180"/>
        <end position="314"/>
    </location>
</feature>
<evidence type="ECO:0000256" key="2">
    <source>
        <dbReference type="SAM" id="MobiDB-lite"/>
    </source>
</evidence>
<evidence type="ECO:0000256" key="1">
    <source>
        <dbReference type="ARBA" id="ARBA00006336"/>
    </source>
</evidence>
<dbReference type="PANTHER" id="PTHR31737:SF2">
    <property type="entry name" value="PROTEIN TOS1"/>
    <property type="match status" value="1"/>
</dbReference>
<organism evidence="5 6">
    <name type="scientific">Phytophthora fragariaefolia</name>
    <dbReference type="NCBI Taxonomy" id="1490495"/>
    <lineage>
        <taxon>Eukaryota</taxon>
        <taxon>Sar</taxon>
        <taxon>Stramenopiles</taxon>
        <taxon>Oomycota</taxon>
        <taxon>Peronosporomycetes</taxon>
        <taxon>Peronosporales</taxon>
        <taxon>Peronosporaceae</taxon>
        <taxon>Phytophthora</taxon>
    </lineage>
</organism>
<keyword evidence="3" id="KW-0732">Signal</keyword>
<dbReference type="SUPFAM" id="SSF52499">
    <property type="entry name" value="Isochorismatase-like hydrolases"/>
    <property type="match status" value="1"/>
</dbReference>
<feature type="domain" description="Isochorismatase-like" evidence="4">
    <location>
        <begin position="304"/>
        <end position="412"/>
    </location>
</feature>
<dbReference type="InterPro" id="IPR000868">
    <property type="entry name" value="Isochorismatase-like_dom"/>
</dbReference>
<feature type="compositionally biased region" description="Low complexity" evidence="2">
    <location>
        <begin position="182"/>
        <end position="230"/>
    </location>
</feature>
<protein>
    <submittedName>
        <fullName evidence="5">Unnamed protein product</fullName>
    </submittedName>
</protein>
<dbReference type="EMBL" id="BSXT01001507">
    <property type="protein sequence ID" value="GMF43037.1"/>
    <property type="molecule type" value="Genomic_DNA"/>
</dbReference>
<comment type="caution">
    <text evidence="5">The sequence shown here is derived from an EMBL/GenBank/DDBJ whole genome shotgun (WGS) entry which is preliminary data.</text>
</comment>
<dbReference type="InterPro" id="IPR001938">
    <property type="entry name" value="Thaumatin"/>
</dbReference>
<accession>A0A9W7CY13</accession>
<dbReference type="Pfam" id="PF00857">
    <property type="entry name" value="Isochorismatase"/>
    <property type="match status" value="1"/>
</dbReference>
<comment type="similarity">
    <text evidence="1">Belongs to the isochorismatase family.</text>
</comment>
<dbReference type="AlphaFoldDB" id="A0A9W7CY13"/>